<dbReference type="EMBL" id="FRCL01000025">
    <property type="protein sequence ID" value="SHN21697.1"/>
    <property type="molecule type" value="Genomic_DNA"/>
</dbReference>
<name>A0A1M7PVY7_9FLAO</name>
<reference evidence="2" key="1">
    <citation type="submission" date="2016-11" db="EMBL/GenBank/DDBJ databases">
        <authorList>
            <person name="Varghese N."/>
            <person name="Submissions S."/>
        </authorList>
    </citation>
    <scope>NUCLEOTIDE SEQUENCE [LARGE SCALE GENOMIC DNA]</scope>
    <source>
        <strain evidence="2">CGMCC 1.2749</strain>
    </source>
</reference>
<protein>
    <submittedName>
        <fullName evidence="1">Uncharacterized protein</fullName>
    </submittedName>
</protein>
<organism evidence="1 2">
    <name type="scientific">Flavobacterium xinjiangense</name>
    <dbReference type="NCBI Taxonomy" id="178356"/>
    <lineage>
        <taxon>Bacteria</taxon>
        <taxon>Pseudomonadati</taxon>
        <taxon>Bacteroidota</taxon>
        <taxon>Flavobacteriia</taxon>
        <taxon>Flavobacteriales</taxon>
        <taxon>Flavobacteriaceae</taxon>
        <taxon>Flavobacterium</taxon>
    </lineage>
</organism>
<keyword evidence="2" id="KW-1185">Reference proteome</keyword>
<dbReference type="AlphaFoldDB" id="A0A1M7PVY7"/>
<evidence type="ECO:0000313" key="2">
    <source>
        <dbReference type="Proteomes" id="UP000184092"/>
    </source>
</evidence>
<accession>A0A1M7PVY7</accession>
<gene>
    <name evidence="1" type="ORF">SAMN05216269_1255</name>
</gene>
<evidence type="ECO:0000313" key="1">
    <source>
        <dbReference type="EMBL" id="SHN21697.1"/>
    </source>
</evidence>
<dbReference type="Proteomes" id="UP000184092">
    <property type="component" value="Unassembled WGS sequence"/>
</dbReference>
<proteinExistence type="predicted"/>
<sequence>MKYIIIKRKLYCGEQYLNSFVHRQVIFRKKTALNSIPLFAILKLINGLKTTIFNKFKSDKKQIYPIKYPLIKKITIPEKH</sequence>